<organism evidence="3 4">
    <name type="scientific">Microbacterium phycohabitans</name>
    <dbReference type="NCBI Taxonomy" id="3075993"/>
    <lineage>
        <taxon>Bacteria</taxon>
        <taxon>Bacillati</taxon>
        <taxon>Actinomycetota</taxon>
        <taxon>Actinomycetes</taxon>
        <taxon>Micrococcales</taxon>
        <taxon>Microbacteriaceae</taxon>
        <taxon>Microbacterium</taxon>
    </lineage>
</organism>
<protein>
    <submittedName>
        <fullName evidence="3">SseB family protein</fullName>
    </submittedName>
</protein>
<reference evidence="3 4" key="1">
    <citation type="submission" date="2023-09" db="EMBL/GenBank/DDBJ databases">
        <title>Microbacterium fusihabitans sp. nov., Microbacterium phycihabitans sp. nov., and Microbacterium cervinum sp. nov., isolated from dried seaweeds of beach.</title>
        <authorList>
            <person name="Lee S.D."/>
        </authorList>
    </citation>
    <scope>NUCLEOTIDE SEQUENCE [LARGE SCALE GENOMIC DNA]</scope>
    <source>
        <strain evidence="3 4">KSW2-29</strain>
    </source>
</reference>
<gene>
    <name evidence="3" type="ORF">RWH44_00350</name>
</gene>
<proteinExistence type="predicted"/>
<feature type="domain" description="SseB protein N-terminal" evidence="2">
    <location>
        <begin position="58"/>
        <end position="181"/>
    </location>
</feature>
<feature type="region of interest" description="Disordered" evidence="1">
    <location>
        <begin position="1"/>
        <end position="53"/>
    </location>
</feature>
<evidence type="ECO:0000313" key="3">
    <source>
        <dbReference type="EMBL" id="MDU0344136.1"/>
    </source>
</evidence>
<dbReference type="RefSeq" id="WP_316003058.1">
    <property type="nucleotide sequence ID" value="NZ_JAWDIT010000001.1"/>
</dbReference>
<evidence type="ECO:0000313" key="4">
    <source>
        <dbReference type="Proteomes" id="UP001261125"/>
    </source>
</evidence>
<feature type="compositionally biased region" description="Basic and acidic residues" evidence="1">
    <location>
        <begin position="1"/>
        <end position="11"/>
    </location>
</feature>
<dbReference type="EMBL" id="JAWDIT010000001">
    <property type="protein sequence ID" value="MDU0344136.1"/>
    <property type="molecule type" value="Genomic_DNA"/>
</dbReference>
<dbReference type="Proteomes" id="UP001261125">
    <property type="component" value="Unassembled WGS sequence"/>
</dbReference>
<keyword evidence="4" id="KW-1185">Reference proteome</keyword>
<sequence>MSPDTDGRDAGDPSSGGPDAGGPHDHAHRADSAGVPWEGRRFESNPHSGDDGSADPALLAALVEFRAGDGDARAVVDAYRDARLLIPLVAEKGDHGIGAHGLEVDKTQELSIVTVAAPDGRKVLPVFTSVTSLQTWDATARPVPADGRRTALAAASEDTELIVIDPASETEFVIRRPAVWAIAQGEAWEPAHISPAIFTGLQESISGELAVLDLAVESGDPTGRLRGPELVVHLQLMSGLEQEELDAVLARLARRWSADDRIAVLVDSLTVKLHRSTDA</sequence>
<evidence type="ECO:0000256" key="1">
    <source>
        <dbReference type="SAM" id="MobiDB-lite"/>
    </source>
</evidence>
<dbReference type="Pfam" id="PF07179">
    <property type="entry name" value="SseB"/>
    <property type="match status" value="1"/>
</dbReference>
<dbReference type="InterPro" id="IPR009839">
    <property type="entry name" value="SseB_N"/>
</dbReference>
<accession>A0ABU3SHF7</accession>
<name>A0ABU3SHF7_9MICO</name>
<feature type="compositionally biased region" description="Basic and acidic residues" evidence="1">
    <location>
        <begin position="38"/>
        <end position="50"/>
    </location>
</feature>
<evidence type="ECO:0000259" key="2">
    <source>
        <dbReference type="Pfam" id="PF07179"/>
    </source>
</evidence>
<comment type="caution">
    <text evidence="3">The sequence shown here is derived from an EMBL/GenBank/DDBJ whole genome shotgun (WGS) entry which is preliminary data.</text>
</comment>
<feature type="compositionally biased region" description="Basic and acidic residues" evidence="1">
    <location>
        <begin position="22"/>
        <end position="31"/>
    </location>
</feature>